<feature type="non-terminal residue" evidence="2">
    <location>
        <position position="68"/>
    </location>
</feature>
<reference evidence="2 3" key="1">
    <citation type="journal article" date="2008" name="Nature">
        <title>The Phaeodactylum genome reveals the evolutionary history of diatom genomes.</title>
        <authorList>
            <person name="Bowler C."/>
            <person name="Allen A.E."/>
            <person name="Badger J.H."/>
            <person name="Grimwood J."/>
            <person name="Jabbari K."/>
            <person name="Kuo A."/>
            <person name="Maheswari U."/>
            <person name="Martens C."/>
            <person name="Maumus F."/>
            <person name="Otillar R.P."/>
            <person name="Rayko E."/>
            <person name="Salamov A."/>
            <person name="Vandepoele K."/>
            <person name="Beszteri B."/>
            <person name="Gruber A."/>
            <person name="Heijde M."/>
            <person name="Katinka M."/>
            <person name="Mock T."/>
            <person name="Valentin K."/>
            <person name="Verret F."/>
            <person name="Berges J.A."/>
            <person name="Brownlee C."/>
            <person name="Cadoret J.P."/>
            <person name="Chiovitti A."/>
            <person name="Choi C.J."/>
            <person name="Coesel S."/>
            <person name="De Martino A."/>
            <person name="Detter J.C."/>
            <person name="Durkin C."/>
            <person name="Falciatore A."/>
            <person name="Fournet J."/>
            <person name="Haruta M."/>
            <person name="Huysman M.J."/>
            <person name="Jenkins B.D."/>
            <person name="Jiroutova K."/>
            <person name="Jorgensen R.E."/>
            <person name="Joubert Y."/>
            <person name="Kaplan A."/>
            <person name="Kroger N."/>
            <person name="Kroth P.G."/>
            <person name="La Roche J."/>
            <person name="Lindquist E."/>
            <person name="Lommer M."/>
            <person name="Martin-Jezequel V."/>
            <person name="Lopez P.J."/>
            <person name="Lucas S."/>
            <person name="Mangogna M."/>
            <person name="McGinnis K."/>
            <person name="Medlin L.K."/>
            <person name="Montsant A."/>
            <person name="Oudot-Le Secq M.P."/>
            <person name="Napoli C."/>
            <person name="Obornik M."/>
            <person name="Parker M.S."/>
            <person name="Petit J.L."/>
            <person name="Porcel B.M."/>
            <person name="Poulsen N."/>
            <person name="Robison M."/>
            <person name="Rychlewski L."/>
            <person name="Rynearson T.A."/>
            <person name="Schmutz J."/>
            <person name="Shapiro H."/>
            <person name="Siaut M."/>
            <person name="Stanley M."/>
            <person name="Sussman M.R."/>
            <person name="Taylor A.R."/>
            <person name="Vardi A."/>
            <person name="von Dassow P."/>
            <person name="Vyverman W."/>
            <person name="Willis A."/>
            <person name="Wyrwicz L.S."/>
            <person name="Rokhsar D.S."/>
            <person name="Weissenbach J."/>
            <person name="Armbrust E.V."/>
            <person name="Green B.R."/>
            <person name="Van de Peer Y."/>
            <person name="Grigoriev I.V."/>
        </authorList>
    </citation>
    <scope>NUCLEOTIDE SEQUENCE [LARGE SCALE GENOMIC DNA]</scope>
    <source>
        <strain evidence="2 3">CCAP 1055/1</strain>
    </source>
</reference>
<dbReference type="Gene3D" id="3.30.70.100">
    <property type="match status" value="1"/>
</dbReference>
<dbReference type="GO" id="GO:0005829">
    <property type="term" value="C:cytosol"/>
    <property type="evidence" value="ECO:0007669"/>
    <property type="project" value="TreeGrafter"/>
</dbReference>
<dbReference type="SUPFAM" id="SSF54909">
    <property type="entry name" value="Dimeric alpha+beta barrel"/>
    <property type="match status" value="1"/>
</dbReference>
<keyword evidence="3" id="KW-1185">Reference proteome</keyword>
<dbReference type="OrthoDB" id="10261153at2759"/>
<organism evidence="2 3">
    <name type="scientific">Phaeodactylum tricornutum (strain CCAP 1055/1)</name>
    <dbReference type="NCBI Taxonomy" id="556484"/>
    <lineage>
        <taxon>Eukaryota</taxon>
        <taxon>Sar</taxon>
        <taxon>Stramenopiles</taxon>
        <taxon>Ochrophyta</taxon>
        <taxon>Bacillariophyta</taxon>
        <taxon>Bacillariophyceae</taxon>
        <taxon>Bacillariophycidae</taxon>
        <taxon>Naviculales</taxon>
        <taxon>Phaeodactylaceae</taxon>
        <taxon>Phaeodactylum</taxon>
    </lineage>
</organism>
<dbReference type="Pfam" id="PF03992">
    <property type="entry name" value="ABM"/>
    <property type="match status" value="1"/>
</dbReference>
<dbReference type="AlphaFoldDB" id="B7GC93"/>
<feature type="domain" description="ABM" evidence="1">
    <location>
        <begin position="1"/>
        <end position="68"/>
    </location>
</feature>
<evidence type="ECO:0000259" key="1">
    <source>
        <dbReference type="PROSITE" id="PS51725"/>
    </source>
</evidence>
<evidence type="ECO:0000313" key="2">
    <source>
        <dbReference type="EMBL" id="EEC43818.1"/>
    </source>
</evidence>
<dbReference type="EMBL" id="CM000627">
    <property type="protein sequence ID" value="EEC43818.1"/>
    <property type="molecule type" value="Genomic_DNA"/>
</dbReference>
<gene>
    <name evidence="2" type="ORF">PHATRDRAFT_8324</name>
</gene>
<dbReference type="PANTHER" id="PTHR33336:SF1">
    <property type="entry name" value="(4S)-4-HYDROXY-5-PHOSPHONOOXYPENTANE-2,3-DIONE ISOMERASE"/>
    <property type="match status" value="1"/>
</dbReference>
<dbReference type="Proteomes" id="UP000000759">
    <property type="component" value="Chromosome 25"/>
</dbReference>
<dbReference type="RefSeq" id="XP_002184759.1">
    <property type="nucleotide sequence ID" value="XM_002184723.1"/>
</dbReference>
<dbReference type="GO" id="GO:0016491">
    <property type="term" value="F:oxidoreductase activity"/>
    <property type="evidence" value="ECO:0007669"/>
    <property type="project" value="TreeGrafter"/>
</dbReference>
<dbReference type="KEGG" id="pti:PHATRDRAFT_8324"/>
<accession>B7GC93</accession>
<sequence>VVEAEIEPDRMGEFLAMIQANAEGSRKEPECLRFDVIRSQDAQNKFFFYEIYKNPDSINHHKAQSHYK</sequence>
<name>B7GC93_PHATC</name>
<dbReference type="HOGENOM" id="CLU_1781071_0_0_1"/>
<dbReference type="GeneID" id="7198528"/>
<dbReference type="InterPro" id="IPR011008">
    <property type="entry name" value="Dimeric_a/b-barrel"/>
</dbReference>
<feature type="non-terminal residue" evidence="2">
    <location>
        <position position="1"/>
    </location>
</feature>
<evidence type="ECO:0000313" key="3">
    <source>
        <dbReference type="Proteomes" id="UP000000759"/>
    </source>
</evidence>
<dbReference type="InterPro" id="IPR050744">
    <property type="entry name" value="AI-2_Isomerase_LsrG"/>
</dbReference>
<proteinExistence type="predicted"/>
<protein>
    <recommendedName>
        <fullName evidence="1">ABM domain-containing protein</fullName>
    </recommendedName>
</protein>
<dbReference type="PaxDb" id="2850-Phatr8324"/>
<dbReference type="PROSITE" id="PS51725">
    <property type="entry name" value="ABM"/>
    <property type="match status" value="1"/>
</dbReference>
<dbReference type="InParanoid" id="B7GC93"/>
<dbReference type="PANTHER" id="PTHR33336">
    <property type="entry name" value="QUINOL MONOOXYGENASE YGIN-RELATED"/>
    <property type="match status" value="1"/>
</dbReference>
<dbReference type="eggNOG" id="ENOG502QZFQ">
    <property type="taxonomic scope" value="Eukaryota"/>
</dbReference>
<dbReference type="InterPro" id="IPR007138">
    <property type="entry name" value="ABM_dom"/>
</dbReference>
<reference evidence="3" key="2">
    <citation type="submission" date="2008-08" db="EMBL/GenBank/DDBJ databases">
        <authorList>
            <consortium name="Diatom Consortium"/>
            <person name="Grigoriev I."/>
            <person name="Grimwood J."/>
            <person name="Kuo A."/>
            <person name="Otillar R.P."/>
            <person name="Salamov A."/>
            <person name="Detter J.C."/>
            <person name="Lindquist E."/>
            <person name="Shapiro H."/>
            <person name="Lucas S."/>
            <person name="Glavina del Rio T."/>
            <person name="Pitluck S."/>
            <person name="Rokhsar D."/>
            <person name="Bowler C."/>
        </authorList>
    </citation>
    <scope>GENOME REANNOTATION</scope>
    <source>
        <strain evidence="3">CCAP 1055/1</strain>
    </source>
</reference>